<dbReference type="PRINTS" id="PR00051">
    <property type="entry name" value="DNAA"/>
</dbReference>
<dbReference type="FunFam" id="3.40.50.300:FF:000668">
    <property type="entry name" value="Chromosomal replication initiator protein DnaA"/>
    <property type="match status" value="1"/>
</dbReference>
<dbReference type="SMART" id="SM00382">
    <property type="entry name" value="AAA"/>
    <property type="match status" value="1"/>
</dbReference>
<dbReference type="PANTHER" id="PTHR30050:SF2">
    <property type="entry name" value="CHROMOSOMAL REPLICATION INITIATOR PROTEIN DNAA"/>
    <property type="match status" value="1"/>
</dbReference>
<evidence type="ECO:0000256" key="5">
    <source>
        <dbReference type="ARBA" id="ARBA00022840"/>
    </source>
</evidence>
<evidence type="ECO:0000313" key="10">
    <source>
        <dbReference type="EMBL" id="KKM04670.1"/>
    </source>
</evidence>
<dbReference type="GO" id="GO:0005524">
    <property type="term" value="F:ATP binding"/>
    <property type="evidence" value="ECO:0007669"/>
    <property type="project" value="UniProtKB-KW"/>
</dbReference>
<dbReference type="Gene3D" id="3.40.50.300">
    <property type="entry name" value="P-loop containing nucleotide triphosphate hydrolases"/>
    <property type="match status" value="1"/>
</dbReference>
<dbReference type="InterPro" id="IPR027417">
    <property type="entry name" value="P-loop_NTPase"/>
</dbReference>
<evidence type="ECO:0000256" key="7">
    <source>
        <dbReference type="ARBA" id="ARBA00023125"/>
    </source>
</evidence>
<dbReference type="Pfam" id="PF11638">
    <property type="entry name" value="DnaA_N"/>
    <property type="match status" value="1"/>
</dbReference>
<dbReference type="GO" id="GO:0003688">
    <property type="term" value="F:DNA replication origin binding"/>
    <property type="evidence" value="ECO:0007669"/>
    <property type="project" value="InterPro"/>
</dbReference>
<dbReference type="PANTHER" id="PTHR30050">
    <property type="entry name" value="CHROMOSOMAL REPLICATION INITIATOR PROTEIN DNAA"/>
    <property type="match status" value="1"/>
</dbReference>
<dbReference type="InterPro" id="IPR020591">
    <property type="entry name" value="Chromosome_initiator_DnaA-like"/>
</dbReference>
<dbReference type="Pfam" id="PF00308">
    <property type="entry name" value="Bac_DnaA"/>
    <property type="match status" value="1"/>
</dbReference>
<reference evidence="10" key="1">
    <citation type="journal article" date="2015" name="Nature">
        <title>Complex archaea that bridge the gap between prokaryotes and eukaryotes.</title>
        <authorList>
            <person name="Spang A."/>
            <person name="Saw J.H."/>
            <person name="Jorgensen S.L."/>
            <person name="Zaremba-Niedzwiedzka K."/>
            <person name="Martijn J."/>
            <person name="Lind A.E."/>
            <person name="van Eijk R."/>
            <person name="Schleper C."/>
            <person name="Guy L."/>
            <person name="Ettema T.J."/>
        </authorList>
    </citation>
    <scope>NUCLEOTIDE SEQUENCE</scope>
</reference>
<dbReference type="InterPro" id="IPR003593">
    <property type="entry name" value="AAA+_ATPase"/>
</dbReference>
<sequence>MQDVAAHRVWDTALGQLQLQVTRPNYDTWLKDTVGLNTDNGSFVIGTPSDFVSEWLSTKMGPVIAKTVSGILGRSVDLRYEVVPQGGNGHQADEPPPLAGHSPAPAVISSPSARKRINGKLTFDRFVIGESNRLAAAASLAVSEQPGEVYNPLFIYGGPGLGKTHLLHAIASRASREDRRVLYVTCEQFTNDFVNAISQGRQDEFRRKYRSTDILLVDDIQFLAGKERTQEEFFHTFNDLHADGCQVVLTSDRSPKTIPGLQARLCSRFQWGLLADVQPPDEETRLAIVQAKALEQRIKIGPEVAQLIADRAQDNVRELEGFLNRVTAYANLTRSPITIEGATLAIDALTPPTPPP</sequence>
<dbReference type="InterPro" id="IPR038454">
    <property type="entry name" value="DnaA_N_sf"/>
</dbReference>
<dbReference type="GO" id="GO:0006270">
    <property type="term" value="P:DNA replication initiation"/>
    <property type="evidence" value="ECO:0007669"/>
    <property type="project" value="InterPro"/>
</dbReference>
<dbReference type="InterPro" id="IPR013317">
    <property type="entry name" value="DnaA_dom"/>
</dbReference>
<protein>
    <recommendedName>
        <fullName evidence="9">AAA+ ATPase domain-containing protein</fullName>
    </recommendedName>
</protein>
<proteinExistence type="inferred from homology"/>
<dbReference type="GO" id="GO:0008289">
    <property type="term" value="F:lipid binding"/>
    <property type="evidence" value="ECO:0007669"/>
    <property type="project" value="UniProtKB-KW"/>
</dbReference>
<keyword evidence="6" id="KW-0446">Lipid-binding</keyword>
<keyword evidence="3" id="KW-0235">DNA replication</keyword>
<feature type="non-terminal residue" evidence="10">
    <location>
        <position position="356"/>
    </location>
</feature>
<dbReference type="Gene3D" id="1.10.8.60">
    <property type="match status" value="1"/>
</dbReference>
<dbReference type="InterPro" id="IPR001957">
    <property type="entry name" value="Chromosome_initiator_DnaA"/>
</dbReference>
<dbReference type="EMBL" id="LAZR01016403">
    <property type="protein sequence ID" value="KKM04670.1"/>
    <property type="molecule type" value="Genomic_DNA"/>
</dbReference>
<dbReference type="GO" id="GO:0006275">
    <property type="term" value="P:regulation of DNA replication"/>
    <property type="evidence" value="ECO:0007669"/>
    <property type="project" value="InterPro"/>
</dbReference>
<evidence type="ECO:0000256" key="1">
    <source>
        <dbReference type="ARBA" id="ARBA00006583"/>
    </source>
</evidence>
<name>A0A0F9H0V1_9ZZZZ</name>
<accession>A0A0F9H0V1</accession>
<evidence type="ECO:0000256" key="6">
    <source>
        <dbReference type="ARBA" id="ARBA00023121"/>
    </source>
</evidence>
<dbReference type="GO" id="GO:0005886">
    <property type="term" value="C:plasma membrane"/>
    <property type="evidence" value="ECO:0007669"/>
    <property type="project" value="TreeGrafter"/>
</dbReference>
<feature type="region of interest" description="Disordered" evidence="8">
    <location>
        <begin position="84"/>
        <end position="109"/>
    </location>
</feature>
<keyword evidence="4" id="KW-0547">Nucleotide-binding</keyword>
<keyword evidence="7" id="KW-0238">DNA-binding</keyword>
<feature type="domain" description="AAA+ ATPase" evidence="9">
    <location>
        <begin position="149"/>
        <end position="275"/>
    </location>
</feature>
<gene>
    <name evidence="10" type="ORF">LCGC14_1761910</name>
</gene>
<evidence type="ECO:0000256" key="8">
    <source>
        <dbReference type="SAM" id="MobiDB-lite"/>
    </source>
</evidence>
<keyword evidence="2" id="KW-0963">Cytoplasm</keyword>
<dbReference type="AlphaFoldDB" id="A0A0F9H0V1"/>
<dbReference type="SUPFAM" id="SSF52540">
    <property type="entry name" value="P-loop containing nucleoside triphosphate hydrolases"/>
    <property type="match status" value="1"/>
</dbReference>
<evidence type="ECO:0000256" key="2">
    <source>
        <dbReference type="ARBA" id="ARBA00022490"/>
    </source>
</evidence>
<dbReference type="InterPro" id="IPR024633">
    <property type="entry name" value="DnaA_N_dom"/>
</dbReference>
<organism evidence="10">
    <name type="scientific">marine sediment metagenome</name>
    <dbReference type="NCBI Taxonomy" id="412755"/>
    <lineage>
        <taxon>unclassified sequences</taxon>
        <taxon>metagenomes</taxon>
        <taxon>ecological metagenomes</taxon>
    </lineage>
</organism>
<comment type="similarity">
    <text evidence="1">Belongs to the DnaA family.</text>
</comment>
<dbReference type="NCBIfam" id="TIGR00362">
    <property type="entry name" value="DnaA"/>
    <property type="match status" value="1"/>
</dbReference>
<keyword evidence="5" id="KW-0067">ATP-binding</keyword>
<comment type="caution">
    <text evidence="10">The sequence shown here is derived from an EMBL/GenBank/DDBJ whole genome shotgun (WGS) entry which is preliminary data.</text>
</comment>
<evidence type="ECO:0000259" key="9">
    <source>
        <dbReference type="SMART" id="SM00382"/>
    </source>
</evidence>
<evidence type="ECO:0000256" key="3">
    <source>
        <dbReference type="ARBA" id="ARBA00022705"/>
    </source>
</evidence>
<dbReference type="Gene3D" id="3.30.300.180">
    <property type="match status" value="1"/>
</dbReference>
<dbReference type="CDD" id="cd00009">
    <property type="entry name" value="AAA"/>
    <property type="match status" value="1"/>
</dbReference>
<evidence type="ECO:0000256" key="4">
    <source>
        <dbReference type="ARBA" id="ARBA00022741"/>
    </source>
</evidence>